<feature type="signal peptide" evidence="4">
    <location>
        <begin position="1"/>
        <end position="19"/>
    </location>
</feature>
<feature type="transmembrane region" description="Helical" evidence="3">
    <location>
        <begin position="536"/>
        <end position="557"/>
    </location>
</feature>
<keyword evidence="6" id="KW-0067">ATP-binding</keyword>
<dbReference type="Gene3D" id="3.30.450.20">
    <property type="entry name" value="PAS domain"/>
    <property type="match status" value="1"/>
</dbReference>
<evidence type="ECO:0000256" key="1">
    <source>
        <dbReference type="PROSITE-ProRule" id="PRU00339"/>
    </source>
</evidence>
<dbReference type="InterPro" id="IPR011990">
    <property type="entry name" value="TPR-like_helical_dom_sf"/>
</dbReference>
<comment type="caution">
    <text evidence="6">The sequence shown here is derived from an EMBL/GenBank/DDBJ whole genome shotgun (WGS) entry which is preliminary data.</text>
</comment>
<feature type="coiled-coil region" evidence="2">
    <location>
        <begin position="555"/>
        <end position="585"/>
    </location>
</feature>
<keyword evidence="3" id="KW-1133">Transmembrane helix</keyword>
<keyword evidence="3" id="KW-0812">Transmembrane</keyword>
<organism evidence="6 7">
    <name type="scientific">Terrimonas ginsenosidimutans</name>
    <dbReference type="NCBI Taxonomy" id="2908004"/>
    <lineage>
        <taxon>Bacteria</taxon>
        <taxon>Pseudomonadati</taxon>
        <taxon>Bacteroidota</taxon>
        <taxon>Chitinophagia</taxon>
        <taxon>Chitinophagales</taxon>
        <taxon>Chitinophagaceae</taxon>
        <taxon>Terrimonas</taxon>
    </lineage>
</organism>
<evidence type="ECO:0000256" key="3">
    <source>
        <dbReference type="SAM" id="Phobius"/>
    </source>
</evidence>
<reference evidence="6" key="1">
    <citation type="submission" date="2022-01" db="EMBL/GenBank/DDBJ databases">
        <authorList>
            <person name="Jo J.-H."/>
            <person name="Im W.-T."/>
        </authorList>
    </citation>
    <scope>NUCLEOTIDE SEQUENCE</scope>
    <source>
        <strain evidence="6">NA20</strain>
    </source>
</reference>
<dbReference type="SMART" id="SM00028">
    <property type="entry name" value="TPR"/>
    <property type="match status" value="3"/>
</dbReference>
<dbReference type="InterPro" id="IPR019734">
    <property type="entry name" value="TPR_rpt"/>
</dbReference>
<keyword evidence="2" id="KW-0175">Coiled coil</keyword>
<dbReference type="Pfam" id="PF13181">
    <property type="entry name" value="TPR_8"/>
    <property type="match status" value="1"/>
</dbReference>
<keyword evidence="7" id="KW-1185">Reference proteome</keyword>
<dbReference type="PROSITE" id="PS50005">
    <property type="entry name" value="TPR"/>
    <property type="match status" value="1"/>
</dbReference>
<keyword evidence="3" id="KW-0472">Membrane</keyword>
<keyword evidence="6" id="KW-0547">Nucleotide-binding</keyword>
<dbReference type="SUPFAM" id="SSF48452">
    <property type="entry name" value="TPR-like"/>
    <property type="match status" value="1"/>
</dbReference>
<proteinExistence type="predicted"/>
<dbReference type="PANTHER" id="PTHR43065">
    <property type="entry name" value="SENSOR HISTIDINE KINASE"/>
    <property type="match status" value="1"/>
</dbReference>
<dbReference type="InterPro" id="IPR036890">
    <property type="entry name" value="HATPase_C_sf"/>
</dbReference>
<dbReference type="Pfam" id="PF07568">
    <property type="entry name" value="HisKA_2"/>
    <property type="match status" value="1"/>
</dbReference>
<keyword evidence="4" id="KW-0732">Signal</keyword>
<dbReference type="InterPro" id="IPR011495">
    <property type="entry name" value="Sig_transdc_His_kin_sub2_dim/P"/>
</dbReference>
<dbReference type="SMART" id="SM00387">
    <property type="entry name" value="HATPase_c"/>
    <property type="match status" value="1"/>
</dbReference>
<dbReference type="RefSeq" id="WP_237868055.1">
    <property type="nucleotide sequence ID" value="NZ_JAKLTR010000001.1"/>
</dbReference>
<dbReference type="PANTHER" id="PTHR43065:SF23">
    <property type="entry name" value="SENSOR HISTIDINE KINASE PDTAS"/>
    <property type="match status" value="1"/>
</dbReference>
<dbReference type="Pfam" id="PF02518">
    <property type="entry name" value="HATPase_c"/>
    <property type="match status" value="1"/>
</dbReference>
<dbReference type="Pfam" id="PF13374">
    <property type="entry name" value="TPR_10"/>
    <property type="match status" value="1"/>
</dbReference>
<evidence type="ECO:0000256" key="2">
    <source>
        <dbReference type="SAM" id="Coils"/>
    </source>
</evidence>
<feature type="chain" id="PRO_5046938905" evidence="4">
    <location>
        <begin position="20"/>
        <end position="800"/>
    </location>
</feature>
<dbReference type="InterPro" id="IPR003594">
    <property type="entry name" value="HATPase_dom"/>
</dbReference>
<dbReference type="PROSITE" id="PS50109">
    <property type="entry name" value="HIS_KIN"/>
    <property type="match status" value="1"/>
</dbReference>
<name>A0ABS9KKJ3_9BACT</name>
<dbReference type="EMBL" id="JAKLTR010000001">
    <property type="protein sequence ID" value="MCG2612827.1"/>
    <property type="molecule type" value="Genomic_DNA"/>
</dbReference>
<keyword evidence="1" id="KW-0802">TPR repeat</keyword>
<evidence type="ECO:0000313" key="7">
    <source>
        <dbReference type="Proteomes" id="UP001165367"/>
    </source>
</evidence>
<dbReference type="Gene3D" id="3.30.565.10">
    <property type="entry name" value="Histidine kinase-like ATPase, C-terminal domain"/>
    <property type="match status" value="1"/>
</dbReference>
<evidence type="ECO:0000256" key="4">
    <source>
        <dbReference type="SAM" id="SignalP"/>
    </source>
</evidence>
<feature type="repeat" description="TPR" evidence="1">
    <location>
        <begin position="357"/>
        <end position="390"/>
    </location>
</feature>
<dbReference type="GO" id="GO:0005524">
    <property type="term" value="F:ATP binding"/>
    <property type="evidence" value="ECO:0007669"/>
    <property type="project" value="UniProtKB-KW"/>
</dbReference>
<feature type="coiled-coil region" evidence="2">
    <location>
        <begin position="430"/>
        <end position="461"/>
    </location>
</feature>
<evidence type="ECO:0000313" key="6">
    <source>
        <dbReference type="EMBL" id="MCG2612827.1"/>
    </source>
</evidence>
<gene>
    <name evidence="6" type="ORF">LZZ85_01000</name>
</gene>
<protein>
    <submittedName>
        <fullName evidence="6">ATP-binding protein</fullName>
    </submittedName>
</protein>
<accession>A0ABS9KKJ3</accession>
<dbReference type="Gene3D" id="1.25.40.10">
    <property type="entry name" value="Tetratricopeptide repeat domain"/>
    <property type="match status" value="2"/>
</dbReference>
<dbReference type="Proteomes" id="UP001165367">
    <property type="component" value="Unassembled WGS sequence"/>
</dbReference>
<dbReference type="InterPro" id="IPR005467">
    <property type="entry name" value="His_kinase_dom"/>
</dbReference>
<feature type="domain" description="Histidine kinase" evidence="5">
    <location>
        <begin position="585"/>
        <end position="777"/>
    </location>
</feature>
<dbReference type="SUPFAM" id="SSF55874">
    <property type="entry name" value="ATPase domain of HSP90 chaperone/DNA topoisomerase II/histidine kinase"/>
    <property type="match status" value="1"/>
</dbReference>
<sequence length="800" mass="91279">MKKRSFLIAVILLTVCNVAAQHSGSNDGDQFQINSKDQQQIEQWVKRSWYFIDKSGTKKKDLDSAFAIAQKAAALSNSLHYVKGFNQSTLAASVAKMENGETGFAHRSLSSLNDTTQVLMLTYLQKYFLDGESVPKNLDSAVASINTALSIARKKKDYRLELRTYKIALGEILKYGHAKQIEEYKSKALLLKSRVKPEDMIIYYFHVSNYAHRATDDTKSLEFALEGIALSESTNGYMLDRLYGMLGVAYSGLKQFRNSVEACKKAIELGVKKGDTGNAWILTEYVAHDMSHLHAEDEALQYLEDSKIRMGFSRLKDSIIYYRSIAFVQNHAKRFDEANRAYLAMTRLSETNEVDDPITYNHIGKYYFDTKKYDSARTYLERTLTLKNITVSQSIGAYSMLFRLDTVEGNYRSAMFTLMRMRKLQDSAKKNEHKSEMQQLLVQYEAQKKDKDLQLQQQSIELLTQKNALREKDLEQTQLNFAHERTIRETNLKLSQADAAEKSRNLQIQQASITLLQQETSLKQAAINKASFTRDMLIAGAVLLFIILSLVLNRYMLKRKNAAKLSERNEKLEQLVHEKELLVKEVHHRVKNNLHTILSLLESQAVFLQDDALAAVQKSQSRVYAMSLIHQKLYKQENTTSVNMEEYLPELLMHLENSFAESRPVVFRKNIEPIQLDVSQAIPLGLILNEAISNSIKYAFPSNQKGLIHVALIREGSSEICLTIRDNGIGLPPNWEKHLNQSLGIKLIRGLSQDIHGECRIYNDKGTTVSIRFRKTDFTEIYATAKNMGRTTLVTVTDER</sequence>
<evidence type="ECO:0000259" key="5">
    <source>
        <dbReference type="PROSITE" id="PS50109"/>
    </source>
</evidence>